<evidence type="ECO:0000256" key="1">
    <source>
        <dbReference type="SAM" id="MobiDB-lite"/>
    </source>
</evidence>
<reference evidence="2 3" key="1">
    <citation type="submission" date="2016-03" db="EMBL/GenBank/DDBJ databases">
        <title>Comparative genomics of Pseudogymnoascus destructans, the fungus causing white-nose syndrome of bats.</title>
        <authorList>
            <person name="Palmer J.M."/>
            <person name="Drees K.P."/>
            <person name="Foster J.T."/>
            <person name="Lindner D.L."/>
        </authorList>
    </citation>
    <scope>NUCLEOTIDE SEQUENCE [LARGE SCALE GENOMIC DNA]</scope>
    <source>
        <strain evidence="2 3">UAMH 10579</strain>
    </source>
</reference>
<protein>
    <submittedName>
        <fullName evidence="2">Uncharacterized protein</fullName>
    </submittedName>
</protein>
<keyword evidence="3" id="KW-1185">Reference proteome</keyword>
<dbReference type="AlphaFoldDB" id="A0A1B8GB16"/>
<reference evidence="3" key="2">
    <citation type="journal article" date="2018" name="Nat. Commun.">
        <title>Extreme sensitivity to ultraviolet light in the fungal pathogen causing white-nose syndrome of bats.</title>
        <authorList>
            <person name="Palmer J.M."/>
            <person name="Drees K.P."/>
            <person name="Foster J.T."/>
            <person name="Lindner D.L."/>
        </authorList>
    </citation>
    <scope>NUCLEOTIDE SEQUENCE [LARGE SCALE GENOMIC DNA]</scope>
    <source>
        <strain evidence="3">UAMH 10579</strain>
    </source>
</reference>
<dbReference type="GeneID" id="28841963"/>
<organism evidence="2 3">
    <name type="scientific">Pseudogymnoascus verrucosus</name>
    <dbReference type="NCBI Taxonomy" id="342668"/>
    <lineage>
        <taxon>Eukaryota</taxon>
        <taxon>Fungi</taxon>
        <taxon>Dikarya</taxon>
        <taxon>Ascomycota</taxon>
        <taxon>Pezizomycotina</taxon>
        <taxon>Leotiomycetes</taxon>
        <taxon>Thelebolales</taxon>
        <taxon>Thelebolaceae</taxon>
        <taxon>Pseudogymnoascus</taxon>
    </lineage>
</organism>
<gene>
    <name evidence="2" type="ORF">VE01_08577</name>
</gene>
<dbReference type="Pfam" id="PF20174">
    <property type="entry name" value="DUF6540"/>
    <property type="match status" value="1"/>
</dbReference>
<feature type="compositionally biased region" description="Polar residues" evidence="1">
    <location>
        <begin position="16"/>
        <end position="25"/>
    </location>
</feature>
<dbReference type="OrthoDB" id="37659at2759"/>
<evidence type="ECO:0000313" key="3">
    <source>
        <dbReference type="Proteomes" id="UP000091956"/>
    </source>
</evidence>
<dbReference type="RefSeq" id="XP_018126754.1">
    <property type="nucleotide sequence ID" value="XM_018277998.2"/>
</dbReference>
<name>A0A1B8GB16_9PEZI</name>
<feature type="compositionally biased region" description="Acidic residues" evidence="1">
    <location>
        <begin position="28"/>
        <end position="37"/>
    </location>
</feature>
<evidence type="ECO:0000313" key="2">
    <source>
        <dbReference type="EMBL" id="OBT93021.1"/>
    </source>
</evidence>
<dbReference type="Proteomes" id="UP000091956">
    <property type="component" value="Unassembled WGS sequence"/>
</dbReference>
<feature type="region of interest" description="Disordered" evidence="1">
    <location>
        <begin position="16"/>
        <end position="43"/>
    </location>
</feature>
<dbReference type="EMBL" id="KV460259">
    <property type="protein sequence ID" value="OBT93021.1"/>
    <property type="molecule type" value="Genomic_DNA"/>
</dbReference>
<sequence length="178" mass="20810">MDDSWTRHFDSNTQLWASTNISTGETKYEDDAEDPQQQEEPPLNDEYRLISIVRRIGGDPAFKHWALFIEDKDGESEGFECEIEGSRKRFTYAENRASPKTSGGTLDMHPVGYVDTENLERVRGFARESRIRNEDEWWCCQDWVWTLVEELEGVGLLEHGGDFERQRREIRELKGPHL</sequence>
<dbReference type="InterPro" id="IPR046670">
    <property type="entry name" value="DUF6540"/>
</dbReference>
<accession>A0A1B8GB16</accession>
<proteinExistence type="predicted"/>